<evidence type="ECO:0000259" key="5">
    <source>
        <dbReference type="Pfam" id="PF01975"/>
    </source>
</evidence>
<keyword evidence="3" id="KW-0378">Hydrolase</keyword>
<dbReference type="AlphaFoldDB" id="A0AA40BV13"/>
<dbReference type="PANTHER" id="PTHR30457">
    <property type="entry name" value="5'-NUCLEOTIDASE SURE"/>
    <property type="match status" value="1"/>
</dbReference>
<organism evidence="6 7">
    <name type="scientific">Immersiella caudata</name>
    <dbReference type="NCBI Taxonomy" id="314043"/>
    <lineage>
        <taxon>Eukaryota</taxon>
        <taxon>Fungi</taxon>
        <taxon>Dikarya</taxon>
        <taxon>Ascomycota</taxon>
        <taxon>Pezizomycotina</taxon>
        <taxon>Sordariomycetes</taxon>
        <taxon>Sordariomycetidae</taxon>
        <taxon>Sordariales</taxon>
        <taxon>Lasiosphaeriaceae</taxon>
        <taxon>Immersiella</taxon>
    </lineage>
</organism>
<evidence type="ECO:0000256" key="1">
    <source>
        <dbReference type="ARBA" id="ARBA00011062"/>
    </source>
</evidence>
<comment type="similarity">
    <text evidence="1">Belongs to the SurE nucleotidase family.</text>
</comment>
<sequence>MRYPSSFACAAAALMFSCQAINILMSNDDGFGSGNLRELYHMLTGAGHNVYIVAPAFQQSGQGGRVGFTTEANLTGPSQYGLIPAGAPSIGPDPVDDHIFYYNGTPAACVFVALDYVLPNYAGFKVPDLILSGPNYGTNLGPSVWSLSGTAGVAYSATARSIPAIALSGSNTAVPYLEVDGPGHDAYRVAAVSFRVVEAIIETTPPGHPIFPLGYGANVNIPPLSNNHTSVPIVQSRMTGGAEVDAAVPGKTPGTFTWANLSPRASGLNQCINGDCSLPGETEVVAAGKVALSLYTIDYTAPIGAKASSVMQRFAALAGWMEGKAGLERRDRRVHWRA</sequence>
<reference evidence="6" key="1">
    <citation type="submission" date="2023-06" db="EMBL/GenBank/DDBJ databases">
        <title>Genome-scale phylogeny and comparative genomics of the fungal order Sordariales.</title>
        <authorList>
            <consortium name="Lawrence Berkeley National Laboratory"/>
            <person name="Hensen N."/>
            <person name="Bonometti L."/>
            <person name="Westerberg I."/>
            <person name="Brannstrom I.O."/>
            <person name="Guillou S."/>
            <person name="Cros-Aarteil S."/>
            <person name="Calhoun S."/>
            <person name="Haridas S."/>
            <person name="Kuo A."/>
            <person name="Mondo S."/>
            <person name="Pangilinan J."/>
            <person name="Riley R."/>
            <person name="Labutti K."/>
            <person name="Andreopoulos B."/>
            <person name="Lipzen A."/>
            <person name="Chen C."/>
            <person name="Yanf M."/>
            <person name="Daum C."/>
            <person name="Ng V."/>
            <person name="Clum A."/>
            <person name="Steindorff A."/>
            <person name="Ohm R."/>
            <person name="Martin F."/>
            <person name="Silar P."/>
            <person name="Natvig D."/>
            <person name="Lalanne C."/>
            <person name="Gautier V."/>
            <person name="Ament-Velasquez S.L."/>
            <person name="Kruys A."/>
            <person name="Hutchinson M.I."/>
            <person name="Powell A.J."/>
            <person name="Barry K."/>
            <person name="Miller A.N."/>
            <person name="Grigoriev I.V."/>
            <person name="Debuchy R."/>
            <person name="Gladieux P."/>
            <person name="Thoren M.H."/>
            <person name="Johannesson H."/>
        </authorList>
    </citation>
    <scope>NUCLEOTIDE SEQUENCE</scope>
    <source>
        <strain evidence="6">CBS 606.72</strain>
    </source>
</reference>
<dbReference type="GO" id="GO:0046872">
    <property type="term" value="F:metal ion binding"/>
    <property type="evidence" value="ECO:0007669"/>
    <property type="project" value="UniProtKB-KW"/>
</dbReference>
<gene>
    <name evidence="6" type="ORF">B0T14DRAFT_463216</name>
</gene>
<proteinExistence type="inferred from homology"/>
<dbReference type="InterPro" id="IPR002828">
    <property type="entry name" value="SurE-like_Pase/nucleotidase"/>
</dbReference>
<keyword evidence="7" id="KW-1185">Reference proteome</keyword>
<keyword evidence="2" id="KW-0479">Metal-binding</keyword>
<evidence type="ECO:0000313" key="7">
    <source>
        <dbReference type="Proteomes" id="UP001175000"/>
    </source>
</evidence>
<dbReference type="Proteomes" id="UP001175000">
    <property type="component" value="Unassembled WGS sequence"/>
</dbReference>
<dbReference type="Gene3D" id="3.40.1210.10">
    <property type="entry name" value="Survival protein SurE-like phosphatase/nucleotidase"/>
    <property type="match status" value="1"/>
</dbReference>
<feature type="signal peptide" evidence="4">
    <location>
        <begin position="1"/>
        <end position="20"/>
    </location>
</feature>
<accession>A0AA40BV13</accession>
<protein>
    <submittedName>
        <fullName evidence="6">Survival protein sure-like phosphatase/nucleotidase</fullName>
    </submittedName>
</protein>
<evidence type="ECO:0000256" key="2">
    <source>
        <dbReference type="ARBA" id="ARBA00022723"/>
    </source>
</evidence>
<evidence type="ECO:0000256" key="4">
    <source>
        <dbReference type="SAM" id="SignalP"/>
    </source>
</evidence>
<dbReference type="GO" id="GO:0008252">
    <property type="term" value="F:nucleotidase activity"/>
    <property type="evidence" value="ECO:0007669"/>
    <property type="project" value="InterPro"/>
</dbReference>
<dbReference type="InterPro" id="IPR030048">
    <property type="entry name" value="SurE"/>
</dbReference>
<dbReference type="Pfam" id="PF01975">
    <property type="entry name" value="SurE"/>
    <property type="match status" value="1"/>
</dbReference>
<dbReference type="InterPro" id="IPR036523">
    <property type="entry name" value="SurE-like_sf"/>
</dbReference>
<keyword evidence="4" id="KW-0732">Signal</keyword>
<evidence type="ECO:0000313" key="6">
    <source>
        <dbReference type="EMBL" id="KAK0614689.1"/>
    </source>
</evidence>
<comment type="caution">
    <text evidence="6">The sequence shown here is derived from an EMBL/GenBank/DDBJ whole genome shotgun (WGS) entry which is preliminary data.</text>
</comment>
<name>A0AA40BV13_9PEZI</name>
<evidence type="ECO:0000256" key="3">
    <source>
        <dbReference type="ARBA" id="ARBA00022801"/>
    </source>
</evidence>
<dbReference type="SUPFAM" id="SSF64167">
    <property type="entry name" value="SurE-like"/>
    <property type="match status" value="1"/>
</dbReference>
<dbReference type="EMBL" id="JAULSU010000006">
    <property type="protein sequence ID" value="KAK0614689.1"/>
    <property type="molecule type" value="Genomic_DNA"/>
</dbReference>
<dbReference type="PANTHER" id="PTHR30457:SF0">
    <property type="entry name" value="PHOSPHATASE, PUTATIVE (AFU_ORTHOLOGUE AFUA_4G01070)-RELATED"/>
    <property type="match status" value="1"/>
</dbReference>
<dbReference type="PROSITE" id="PS51257">
    <property type="entry name" value="PROKAR_LIPOPROTEIN"/>
    <property type="match status" value="1"/>
</dbReference>
<feature type="domain" description="Survival protein SurE-like phosphatase/nucleotidase" evidence="5">
    <location>
        <begin position="23"/>
        <end position="229"/>
    </location>
</feature>
<feature type="chain" id="PRO_5041421595" evidence="4">
    <location>
        <begin position="21"/>
        <end position="338"/>
    </location>
</feature>